<dbReference type="InterPro" id="IPR051673">
    <property type="entry name" value="SSDNA_exonuclease_RecJ"/>
</dbReference>
<sequence length="835" mass="95670">MIELNKIVKVLRCEEEEIDRIHKELNISKLASRVLLNRGLKDIEKCKIFLEPDIKDFHDPFLLNDMDKASERIIEALENNENIWIYGDYDVDGITSTSILKIFFSDIEYEIDYYIPYRMSEGYGLNKEAIDHIKENGGNLIITVDCGITSFDVVDYCNSLGIDIIITDHHTCQENIPNAIAVINPNRKDSSYPFNKLAGVGVALKLVQALSIKLAKDINYNEILPIAAIGTVADVVSLTGENRIIVKSGLDIIHETNNLGIRALIETTGLKNKKISSGHIGFVIGPRINATGRIGFAKYGVELFISKDYNEALNISKKLDEENTKRQIIEKNILDEAEELIKREINLEKDKIIVLASENWHMGVIGIVSSRITEKYGKPSVLISIEGGEGRGSARSIPTFNIYEGLSGCEDLLLKFGGHSQAAGLSIEEENIKEFRKRINSIANDLLSDIDMIPEIIVDGELEKKEISIKTVNELKLLEPFGIENSTPIFLYKGVNIKYIRTVGKDSNHLKMTVEKDGLISECIGFNMGYYIENISINDVIDLVVNLDINDFQNKLSVQLNIKDIIIPYDIEDLNEEFYNKLECENPSNVHFDNQIKVDKIEILDKELRREKVIKYIKNENNTLIIVNNYINFIEIINDIRFEGRDLIKKTFISYLNLDNENNNSILLNPNVEDIDFRKYENIILYDLCFDKDYLHEIVVKSNEKLKILLTEEDLKFNRKIVKSLVPDISEIRTIYKSFVGKGEKLKIDIDKYIMNINARNEYNLNIRKLQNSLEILKQAILIDYKIDGGYLYVMMLEKPKNKIDIQALPKYKSVNEMLNKIYDVEKYFSQYYNA</sequence>
<dbReference type="InterPro" id="IPR038763">
    <property type="entry name" value="DHH_sf"/>
</dbReference>
<dbReference type="EMBL" id="LGSS01000005">
    <property type="protein sequence ID" value="KNF08697.1"/>
    <property type="molecule type" value="Genomic_DNA"/>
</dbReference>
<dbReference type="Proteomes" id="UP000037267">
    <property type="component" value="Unassembled WGS sequence"/>
</dbReference>
<keyword evidence="5 9" id="KW-0269">Exonuclease</keyword>
<dbReference type="GO" id="GO:0003676">
    <property type="term" value="F:nucleic acid binding"/>
    <property type="evidence" value="ECO:0007669"/>
    <property type="project" value="InterPro"/>
</dbReference>
<dbReference type="InterPro" id="IPR003156">
    <property type="entry name" value="DHHA1_dom"/>
</dbReference>
<evidence type="ECO:0000256" key="1">
    <source>
        <dbReference type="ARBA" id="ARBA00005915"/>
    </source>
</evidence>
<evidence type="ECO:0000313" key="9">
    <source>
        <dbReference type="EMBL" id="KNF08697.1"/>
    </source>
</evidence>
<dbReference type="RefSeq" id="WP_050354803.1">
    <property type="nucleotide sequence ID" value="NZ_LGSS01000005.1"/>
</dbReference>
<dbReference type="OrthoDB" id="9809852at2"/>
<keyword evidence="10" id="KW-1185">Reference proteome</keyword>
<evidence type="ECO:0000259" key="6">
    <source>
        <dbReference type="Pfam" id="PF01368"/>
    </source>
</evidence>
<dbReference type="Pfam" id="PF02272">
    <property type="entry name" value="DHHA1"/>
    <property type="match status" value="1"/>
</dbReference>
<evidence type="ECO:0000256" key="2">
    <source>
        <dbReference type="ARBA" id="ARBA00019841"/>
    </source>
</evidence>
<keyword evidence="4 9" id="KW-0378">Hydrolase</keyword>
<evidence type="ECO:0000259" key="7">
    <source>
        <dbReference type="Pfam" id="PF02272"/>
    </source>
</evidence>
<dbReference type="InterPro" id="IPR041122">
    <property type="entry name" value="RecJ_OB"/>
</dbReference>
<reference evidence="10" key="1">
    <citation type="submission" date="2015-07" db="EMBL/GenBank/DDBJ databases">
        <title>Draft genome sequence of the purine-degrading Gottschalkia purinilyticum DSM 1384 (formerly Clostridium purinilyticum).</title>
        <authorList>
            <person name="Poehlein A."/>
            <person name="Schiel-Bengelsdorf B."/>
            <person name="Bengelsdorf F.R."/>
            <person name="Daniel R."/>
            <person name="Duerre P."/>
        </authorList>
    </citation>
    <scope>NUCLEOTIDE SEQUENCE [LARGE SCALE GENOMIC DNA]</scope>
    <source>
        <strain evidence="10">DSM 1384</strain>
    </source>
</reference>
<dbReference type="PANTHER" id="PTHR30255">
    <property type="entry name" value="SINGLE-STRANDED-DNA-SPECIFIC EXONUCLEASE RECJ"/>
    <property type="match status" value="1"/>
</dbReference>
<dbReference type="PATRIC" id="fig|1503.3.peg.2526"/>
<evidence type="ECO:0000256" key="3">
    <source>
        <dbReference type="ARBA" id="ARBA00022722"/>
    </source>
</evidence>
<evidence type="ECO:0000313" key="10">
    <source>
        <dbReference type="Proteomes" id="UP000037267"/>
    </source>
</evidence>
<dbReference type="STRING" id="1503.CLPU_5c00040"/>
<dbReference type="Gene3D" id="3.10.310.30">
    <property type="match status" value="1"/>
</dbReference>
<dbReference type="InterPro" id="IPR004610">
    <property type="entry name" value="RecJ"/>
</dbReference>
<accession>A0A0L0WB82</accession>
<dbReference type="Pfam" id="PF17768">
    <property type="entry name" value="RecJ_OB"/>
    <property type="match status" value="1"/>
</dbReference>
<feature type="domain" description="DHHA1" evidence="7">
    <location>
        <begin position="350"/>
        <end position="444"/>
    </location>
</feature>
<proteinExistence type="inferred from homology"/>
<dbReference type="SUPFAM" id="SSF64182">
    <property type="entry name" value="DHH phosphoesterases"/>
    <property type="match status" value="1"/>
</dbReference>
<evidence type="ECO:0000256" key="5">
    <source>
        <dbReference type="ARBA" id="ARBA00022839"/>
    </source>
</evidence>
<comment type="similarity">
    <text evidence="1">Belongs to the RecJ family.</text>
</comment>
<comment type="caution">
    <text evidence="9">The sequence shown here is derived from an EMBL/GenBank/DDBJ whole genome shotgun (WGS) entry which is preliminary data.</text>
</comment>
<dbReference type="InterPro" id="IPR001667">
    <property type="entry name" value="DDH_dom"/>
</dbReference>
<dbReference type="AlphaFoldDB" id="A0A0L0WB82"/>
<dbReference type="Pfam" id="PF01368">
    <property type="entry name" value="DHH"/>
    <property type="match status" value="1"/>
</dbReference>
<dbReference type="GO" id="GO:0006310">
    <property type="term" value="P:DNA recombination"/>
    <property type="evidence" value="ECO:0007669"/>
    <property type="project" value="InterPro"/>
</dbReference>
<dbReference type="GO" id="GO:0006281">
    <property type="term" value="P:DNA repair"/>
    <property type="evidence" value="ECO:0007669"/>
    <property type="project" value="InterPro"/>
</dbReference>
<dbReference type="PANTHER" id="PTHR30255:SF2">
    <property type="entry name" value="SINGLE-STRANDED-DNA-SPECIFIC EXONUCLEASE RECJ"/>
    <property type="match status" value="1"/>
</dbReference>
<evidence type="ECO:0000259" key="8">
    <source>
        <dbReference type="Pfam" id="PF17768"/>
    </source>
</evidence>
<dbReference type="Gene3D" id="3.90.1640.30">
    <property type="match status" value="1"/>
</dbReference>
<organism evidence="9 10">
    <name type="scientific">Gottschalkia purinilytica</name>
    <name type="common">Clostridium purinilyticum</name>
    <dbReference type="NCBI Taxonomy" id="1503"/>
    <lineage>
        <taxon>Bacteria</taxon>
        <taxon>Bacillati</taxon>
        <taxon>Bacillota</taxon>
        <taxon>Tissierellia</taxon>
        <taxon>Tissierellales</taxon>
        <taxon>Gottschalkiaceae</taxon>
        <taxon>Gottschalkia</taxon>
    </lineage>
</organism>
<evidence type="ECO:0000256" key="4">
    <source>
        <dbReference type="ARBA" id="ARBA00022801"/>
    </source>
</evidence>
<name>A0A0L0WB82_GOTPU</name>
<dbReference type="NCBIfam" id="TIGR00644">
    <property type="entry name" value="recJ"/>
    <property type="match status" value="1"/>
</dbReference>
<dbReference type="GO" id="GO:0008409">
    <property type="term" value="F:5'-3' exonuclease activity"/>
    <property type="evidence" value="ECO:0007669"/>
    <property type="project" value="InterPro"/>
</dbReference>
<gene>
    <name evidence="9" type="primary">recJ</name>
    <name evidence="9" type="ORF">CLPU_5c00040</name>
</gene>
<keyword evidence="3" id="KW-0540">Nuclease</keyword>
<protein>
    <recommendedName>
        <fullName evidence="2">Single-stranded-DNA-specific exonuclease RecJ</fullName>
    </recommendedName>
</protein>
<feature type="domain" description="RecJ OB" evidence="8">
    <location>
        <begin position="458"/>
        <end position="564"/>
    </location>
</feature>
<feature type="domain" description="DDH" evidence="6">
    <location>
        <begin position="82"/>
        <end position="231"/>
    </location>
</feature>